<dbReference type="EMBL" id="HACG01006691">
    <property type="protein sequence ID" value="CEK53556.1"/>
    <property type="molecule type" value="Transcribed_RNA"/>
</dbReference>
<organism evidence="1">
    <name type="scientific">Arion vulgaris</name>
    <dbReference type="NCBI Taxonomy" id="1028688"/>
    <lineage>
        <taxon>Eukaryota</taxon>
        <taxon>Metazoa</taxon>
        <taxon>Spiralia</taxon>
        <taxon>Lophotrochozoa</taxon>
        <taxon>Mollusca</taxon>
        <taxon>Gastropoda</taxon>
        <taxon>Heterobranchia</taxon>
        <taxon>Euthyneura</taxon>
        <taxon>Panpulmonata</taxon>
        <taxon>Eupulmonata</taxon>
        <taxon>Stylommatophora</taxon>
        <taxon>Helicina</taxon>
        <taxon>Arionoidea</taxon>
        <taxon>Arionidae</taxon>
        <taxon>Arion</taxon>
    </lineage>
</organism>
<proteinExistence type="predicted"/>
<protein>
    <submittedName>
        <fullName evidence="1">Uncharacterized protein</fullName>
    </submittedName>
</protein>
<name>A0A0B6YCK5_9EUPU</name>
<dbReference type="AlphaFoldDB" id="A0A0B6YCK5"/>
<accession>A0A0B6YCK5</accession>
<gene>
    <name evidence="1" type="primary">ORF20704</name>
</gene>
<reference evidence="1" key="1">
    <citation type="submission" date="2014-12" db="EMBL/GenBank/DDBJ databases">
        <title>Insight into the proteome of Arion vulgaris.</title>
        <authorList>
            <person name="Aradska J."/>
            <person name="Bulat T."/>
            <person name="Smidak R."/>
            <person name="Sarate P."/>
            <person name="Gangsoo J."/>
            <person name="Sialana F."/>
            <person name="Bilban M."/>
            <person name="Lubec G."/>
        </authorList>
    </citation>
    <scope>NUCLEOTIDE SEQUENCE</scope>
    <source>
        <tissue evidence="1">Skin</tissue>
    </source>
</reference>
<sequence length="51" mass="6235">MIMERGFPVKRRRERQQRRWSFDVTGDLKVTGLQTSNIWPMKKRNSNIEAW</sequence>
<evidence type="ECO:0000313" key="1">
    <source>
        <dbReference type="EMBL" id="CEK53556.1"/>
    </source>
</evidence>